<dbReference type="Pfam" id="PF00128">
    <property type="entry name" value="Alpha-amylase"/>
    <property type="match status" value="1"/>
</dbReference>
<evidence type="ECO:0000259" key="3">
    <source>
        <dbReference type="SMART" id="SM00642"/>
    </source>
</evidence>
<comment type="caution">
    <text evidence="4">The sequence shown here is derived from an EMBL/GenBank/DDBJ whole genome shotgun (WGS) entry which is preliminary data.</text>
</comment>
<keyword evidence="1" id="KW-0378">Hydrolase</keyword>
<dbReference type="SUPFAM" id="SSF51011">
    <property type="entry name" value="Glycosyl hydrolase domain"/>
    <property type="match status" value="1"/>
</dbReference>
<name>A0A931GYV9_9BACT</name>
<dbReference type="GO" id="GO:0005975">
    <property type="term" value="P:carbohydrate metabolic process"/>
    <property type="evidence" value="ECO:0007669"/>
    <property type="project" value="InterPro"/>
</dbReference>
<dbReference type="InterPro" id="IPR019492">
    <property type="entry name" value="Cyclo-malto-dextrinase_C"/>
</dbReference>
<dbReference type="InterPro" id="IPR013783">
    <property type="entry name" value="Ig-like_fold"/>
</dbReference>
<dbReference type="Gene3D" id="2.60.40.1180">
    <property type="entry name" value="Golgi alpha-mannosidase II"/>
    <property type="match status" value="1"/>
</dbReference>
<dbReference type="InterPro" id="IPR006047">
    <property type="entry name" value="GH13_cat_dom"/>
</dbReference>
<feature type="domain" description="Glycosyl hydrolase family 13 catalytic" evidence="3">
    <location>
        <begin position="121"/>
        <end position="513"/>
    </location>
</feature>
<dbReference type="InterPro" id="IPR013780">
    <property type="entry name" value="Glyco_hydro_b"/>
</dbReference>
<dbReference type="RefSeq" id="WP_196992476.1">
    <property type="nucleotide sequence ID" value="NZ_JADWYR010000002.1"/>
</dbReference>
<evidence type="ECO:0000313" key="5">
    <source>
        <dbReference type="Proteomes" id="UP000628448"/>
    </source>
</evidence>
<dbReference type="SUPFAM" id="SSF81296">
    <property type="entry name" value="E set domains"/>
    <property type="match status" value="1"/>
</dbReference>
<dbReference type="AlphaFoldDB" id="A0A931GYV9"/>
<sequence>MLFCSICCFAQYAEVYPTNWWTGMKHNKIQLIFRADHESFSNEKVQISYPGVSITGTHKFPNGKYLAVDITIAPTAKPGNVQIRFTDGDKKNDVSWSLKERRKGNGTTYAQGVQPADFIYFLMPDRFSNGDPSNDHVAGMRDQSLNRDSIFLRHGGDLQGVINHLDYLQSLGVTTLWMTPVLENDMPDRTEHGYAFTNHYKIEPRIGGDAAYHKLSDELHKRGMKLIQDAVYNHIGLYHWIIQDAPDKDWVHQWPTFTNPNYKEQVFFDPYAAPSDKRQMTDGWFTNMMPDLNQSNAYMSTYLIQHAIWCVEEFGIDAWRIDTYKYVDLDFMNRCNKALYDEYPKITMFGEAWGEGIVNQAYFAENNINTPFKSNLNGDIDFELLFGGVYPALTQNNPGRLYQTLSMDFLYKHPMTNVIFLDNHDMSRIFSVLNENVAKQKMAISWLLTTRGIPQMYYGTEVIMKGISNPDGWVRLDFPGGWSGDTKNAFTQQGLTEDEKAVQELTKKLGNFRKNSSALKTGNTMQYVPANNLYVYFRYDNNQTIMCVMNTSDAAQTIDFTKYVERTAGFTKAVRVADEQQFSMGDKLSIGANEMWVLELKK</sequence>
<evidence type="ECO:0000313" key="4">
    <source>
        <dbReference type="EMBL" id="MBG9377895.1"/>
    </source>
</evidence>
<dbReference type="InterPro" id="IPR015171">
    <property type="entry name" value="Cyc-maltodext_N"/>
</dbReference>
<evidence type="ECO:0000256" key="1">
    <source>
        <dbReference type="ARBA" id="ARBA00022801"/>
    </source>
</evidence>
<dbReference type="Gene3D" id="3.20.20.80">
    <property type="entry name" value="Glycosidases"/>
    <property type="match status" value="1"/>
</dbReference>
<dbReference type="GO" id="GO:0016798">
    <property type="term" value="F:hydrolase activity, acting on glycosyl bonds"/>
    <property type="evidence" value="ECO:0007669"/>
    <property type="project" value="UniProtKB-KW"/>
</dbReference>
<dbReference type="Pfam" id="PF10438">
    <property type="entry name" value="Cyc-maltodext_C"/>
    <property type="match status" value="1"/>
</dbReference>
<proteinExistence type="predicted"/>
<dbReference type="InterPro" id="IPR017853">
    <property type="entry name" value="GH"/>
</dbReference>
<accession>A0A931GYV9</accession>
<protein>
    <submittedName>
        <fullName evidence="4">Cyclomaltodextrinase N-terminal domain-containing protein</fullName>
    </submittedName>
</protein>
<dbReference type="EMBL" id="JADWYR010000002">
    <property type="protein sequence ID" value="MBG9377895.1"/>
    <property type="molecule type" value="Genomic_DNA"/>
</dbReference>
<dbReference type="PANTHER" id="PTHR10357">
    <property type="entry name" value="ALPHA-AMYLASE FAMILY MEMBER"/>
    <property type="match status" value="1"/>
</dbReference>
<gene>
    <name evidence="4" type="ORF">I5907_16765</name>
</gene>
<dbReference type="Gene3D" id="2.60.40.10">
    <property type="entry name" value="Immunoglobulins"/>
    <property type="match status" value="1"/>
</dbReference>
<reference evidence="4" key="1">
    <citation type="submission" date="2020-11" db="EMBL/GenBank/DDBJ databases">
        <title>Bacterial whole genome sequence for Panacibacter sp. DH6.</title>
        <authorList>
            <person name="Le V."/>
            <person name="Ko S."/>
            <person name="Ahn C.-Y."/>
            <person name="Oh H.-M."/>
        </authorList>
    </citation>
    <scope>NUCLEOTIDE SEQUENCE</scope>
    <source>
        <strain evidence="4">DH6</strain>
    </source>
</reference>
<dbReference type="PANTHER" id="PTHR10357:SF210">
    <property type="entry name" value="MALTODEXTRIN GLUCOSIDASE"/>
    <property type="match status" value="1"/>
</dbReference>
<dbReference type="Pfam" id="PF09087">
    <property type="entry name" value="Cyc-maltodext_N"/>
    <property type="match status" value="1"/>
</dbReference>
<evidence type="ECO:0000256" key="2">
    <source>
        <dbReference type="ARBA" id="ARBA00023295"/>
    </source>
</evidence>
<keyword evidence="2" id="KW-0326">Glycosidase</keyword>
<dbReference type="SUPFAM" id="SSF51445">
    <property type="entry name" value="(Trans)glycosidases"/>
    <property type="match status" value="1"/>
</dbReference>
<organism evidence="4 5">
    <name type="scientific">Panacibacter microcysteis</name>
    <dbReference type="NCBI Taxonomy" id="2793269"/>
    <lineage>
        <taxon>Bacteria</taxon>
        <taxon>Pseudomonadati</taxon>
        <taxon>Bacteroidota</taxon>
        <taxon>Chitinophagia</taxon>
        <taxon>Chitinophagales</taxon>
        <taxon>Chitinophagaceae</taxon>
        <taxon>Panacibacter</taxon>
    </lineage>
</organism>
<keyword evidence="5" id="KW-1185">Reference proteome</keyword>
<dbReference type="Proteomes" id="UP000628448">
    <property type="component" value="Unassembled WGS sequence"/>
</dbReference>
<dbReference type="SMART" id="SM00642">
    <property type="entry name" value="Aamy"/>
    <property type="match status" value="1"/>
</dbReference>
<dbReference type="InterPro" id="IPR014756">
    <property type="entry name" value="Ig_E-set"/>
</dbReference>